<dbReference type="CDD" id="cd00038">
    <property type="entry name" value="CAP_ED"/>
    <property type="match status" value="1"/>
</dbReference>
<gene>
    <name evidence="6" type="ORF">MNBD_GAMMA15-2028</name>
</gene>
<dbReference type="PANTHER" id="PTHR24567">
    <property type="entry name" value="CRP FAMILY TRANSCRIPTIONAL REGULATORY PROTEIN"/>
    <property type="match status" value="1"/>
</dbReference>
<dbReference type="InterPro" id="IPR012318">
    <property type="entry name" value="HTH_CRP"/>
</dbReference>
<dbReference type="SUPFAM" id="SSF51206">
    <property type="entry name" value="cAMP-binding domain-like"/>
    <property type="match status" value="1"/>
</dbReference>
<dbReference type="Pfam" id="PF13545">
    <property type="entry name" value="HTH_Crp_2"/>
    <property type="match status" value="1"/>
</dbReference>
<reference evidence="6" key="1">
    <citation type="submission" date="2018-06" db="EMBL/GenBank/DDBJ databases">
        <authorList>
            <person name="Zhirakovskaya E."/>
        </authorList>
    </citation>
    <scope>NUCLEOTIDE SEQUENCE</scope>
</reference>
<dbReference type="GO" id="GO:0003677">
    <property type="term" value="F:DNA binding"/>
    <property type="evidence" value="ECO:0007669"/>
    <property type="project" value="UniProtKB-KW"/>
</dbReference>
<keyword evidence="3" id="KW-0804">Transcription</keyword>
<evidence type="ECO:0000256" key="4">
    <source>
        <dbReference type="SAM" id="MobiDB-lite"/>
    </source>
</evidence>
<feature type="domain" description="Cyclic nucleotide-binding" evidence="5">
    <location>
        <begin position="56"/>
        <end position="140"/>
    </location>
</feature>
<evidence type="ECO:0000256" key="2">
    <source>
        <dbReference type="ARBA" id="ARBA00023125"/>
    </source>
</evidence>
<evidence type="ECO:0000256" key="1">
    <source>
        <dbReference type="ARBA" id="ARBA00023015"/>
    </source>
</evidence>
<dbReference type="Gene3D" id="2.60.120.10">
    <property type="entry name" value="Jelly Rolls"/>
    <property type="match status" value="1"/>
</dbReference>
<dbReference type="InterPro" id="IPR036390">
    <property type="entry name" value="WH_DNA-bd_sf"/>
</dbReference>
<dbReference type="PANTHER" id="PTHR24567:SF26">
    <property type="entry name" value="REGULATORY PROTEIN YEIL"/>
    <property type="match status" value="1"/>
</dbReference>
<name>A0A3B0Y1L7_9ZZZZ</name>
<dbReference type="SUPFAM" id="SSF46785">
    <property type="entry name" value="Winged helix' DNA-binding domain"/>
    <property type="match status" value="1"/>
</dbReference>
<dbReference type="InterPro" id="IPR018490">
    <property type="entry name" value="cNMP-bd_dom_sf"/>
</dbReference>
<dbReference type="InterPro" id="IPR050397">
    <property type="entry name" value="Env_Response_Regulators"/>
</dbReference>
<keyword evidence="1" id="KW-0805">Transcription regulation</keyword>
<protein>
    <recommendedName>
        <fullName evidence="5">Cyclic nucleotide-binding domain-containing protein</fullName>
    </recommendedName>
</protein>
<dbReference type="InterPro" id="IPR036388">
    <property type="entry name" value="WH-like_DNA-bd_sf"/>
</dbReference>
<dbReference type="Gene3D" id="1.10.10.10">
    <property type="entry name" value="Winged helix-like DNA-binding domain superfamily/Winged helix DNA-binding domain"/>
    <property type="match status" value="1"/>
</dbReference>
<feature type="compositionally biased region" description="Basic and acidic residues" evidence="4">
    <location>
        <begin position="247"/>
        <end position="256"/>
    </location>
</feature>
<dbReference type="EMBL" id="UOFN01000036">
    <property type="protein sequence ID" value="VAW74575.1"/>
    <property type="molecule type" value="Genomic_DNA"/>
</dbReference>
<feature type="region of interest" description="Disordered" evidence="4">
    <location>
        <begin position="237"/>
        <end position="256"/>
    </location>
</feature>
<accession>A0A3B0Y1L7</accession>
<dbReference type="AlphaFoldDB" id="A0A3B0Y1L7"/>
<dbReference type="GO" id="GO:0003700">
    <property type="term" value="F:DNA-binding transcription factor activity"/>
    <property type="evidence" value="ECO:0007669"/>
    <property type="project" value="TreeGrafter"/>
</dbReference>
<organism evidence="6">
    <name type="scientific">hydrothermal vent metagenome</name>
    <dbReference type="NCBI Taxonomy" id="652676"/>
    <lineage>
        <taxon>unclassified sequences</taxon>
        <taxon>metagenomes</taxon>
        <taxon>ecological metagenomes</taxon>
    </lineage>
</organism>
<dbReference type="Pfam" id="PF00027">
    <property type="entry name" value="cNMP_binding"/>
    <property type="match status" value="1"/>
</dbReference>
<proteinExistence type="predicted"/>
<dbReference type="InterPro" id="IPR000595">
    <property type="entry name" value="cNMP-bd_dom"/>
</dbReference>
<evidence type="ECO:0000259" key="5">
    <source>
        <dbReference type="PROSITE" id="PS50042"/>
    </source>
</evidence>
<evidence type="ECO:0000256" key="3">
    <source>
        <dbReference type="ARBA" id="ARBA00023163"/>
    </source>
</evidence>
<keyword evidence="2" id="KW-0238">DNA-binding</keyword>
<evidence type="ECO:0000313" key="6">
    <source>
        <dbReference type="EMBL" id="VAW74575.1"/>
    </source>
</evidence>
<dbReference type="PROSITE" id="PS50042">
    <property type="entry name" value="CNMP_BINDING_3"/>
    <property type="match status" value="1"/>
</dbReference>
<dbReference type="InterPro" id="IPR014710">
    <property type="entry name" value="RmlC-like_jellyroll"/>
</dbReference>
<dbReference type="GO" id="GO:0005829">
    <property type="term" value="C:cytosol"/>
    <property type="evidence" value="ECO:0007669"/>
    <property type="project" value="TreeGrafter"/>
</dbReference>
<sequence>MKKDMAYYAHCKAQLARSPLFDGLSDNLMDDMLGMFRRESWRRGVQLDPLIFQQRFYLLIDGRVEVMRINPQTGRSITLFLLGPGDGIDLITLLHGHPHEVTPVALDDVGLISVPLDDARAWLEKHPEFNRNFLPYLGEQMRKIEDLATDLALHDTMTRLARLILRHVKPERAGEGGEGRHLHLINDLHDESLARMVGSVRQVVNRHLQHWRKHGVLHKHHFQTVVTELETLQEYAADVPPTPPGADAEKPSTRAG</sequence>